<dbReference type="Gramene" id="ONIVA04G01210.1">
    <property type="protein sequence ID" value="ONIVA04G01210.1"/>
    <property type="gene ID" value="ONIVA04G01210"/>
</dbReference>
<feature type="signal peptide" evidence="3">
    <location>
        <begin position="1"/>
        <end position="23"/>
    </location>
</feature>
<keyword evidence="6" id="KW-1185">Reference proteome</keyword>
<dbReference type="InterPro" id="IPR001220">
    <property type="entry name" value="Legume_lectin_dom"/>
</dbReference>
<evidence type="ECO:0000256" key="3">
    <source>
        <dbReference type="SAM" id="SignalP"/>
    </source>
</evidence>
<dbReference type="PIRSF" id="PIRSF002690">
    <property type="entry name" value="L-type_lectin_plant"/>
    <property type="match status" value="1"/>
</dbReference>
<dbReference type="InterPro" id="IPR016363">
    <property type="entry name" value="L-lectin"/>
</dbReference>
<proteinExistence type="inferred from homology"/>
<feature type="chain" id="PRO_5002361219" description="Legume lectin domain-containing protein" evidence="3">
    <location>
        <begin position="24"/>
        <end position="289"/>
    </location>
</feature>
<evidence type="ECO:0000313" key="6">
    <source>
        <dbReference type="Proteomes" id="UP000006591"/>
    </source>
</evidence>
<dbReference type="Pfam" id="PF00139">
    <property type="entry name" value="Lectin_legB"/>
    <property type="match status" value="1"/>
</dbReference>
<keyword evidence="3" id="KW-0732">Signal</keyword>
<dbReference type="InterPro" id="IPR013320">
    <property type="entry name" value="ConA-like_dom_sf"/>
</dbReference>
<evidence type="ECO:0000313" key="5">
    <source>
        <dbReference type="EnsemblPlants" id="ONIVA04G01210.1"/>
    </source>
</evidence>
<dbReference type="PROSITE" id="PS00307">
    <property type="entry name" value="LECTIN_LEGUME_BETA"/>
    <property type="match status" value="1"/>
</dbReference>
<evidence type="ECO:0000259" key="4">
    <source>
        <dbReference type="Pfam" id="PF00139"/>
    </source>
</evidence>
<dbReference type="SUPFAM" id="SSF49899">
    <property type="entry name" value="Concanavalin A-like lectins/glucanases"/>
    <property type="match status" value="1"/>
</dbReference>
<dbReference type="InterPro" id="IPR050258">
    <property type="entry name" value="Leguminous_Lectin"/>
</dbReference>
<dbReference type="HOGENOM" id="CLU_000288_62_2_1"/>
<reference evidence="5" key="2">
    <citation type="submission" date="2018-04" db="EMBL/GenBank/DDBJ databases">
        <title>OnivRS2 (Oryza nivara Reference Sequence Version 2).</title>
        <authorList>
            <person name="Zhang J."/>
            <person name="Kudrna D."/>
            <person name="Lee S."/>
            <person name="Talag J."/>
            <person name="Rajasekar S."/>
            <person name="Welchert J."/>
            <person name="Hsing Y.-I."/>
            <person name="Wing R.A."/>
        </authorList>
    </citation>
    <scope>NUCLEOTIDE SEQUENCE [LARGE SCALE GENOMIC DNA]</scope>
    <source>
        <strain evidence="5">SL10</strain>
    </source>
</reference>
<feature type="domain" description="Legume lectin" evidence="4">
    <location>
        <begin position="38"/>
        <end position="279"/>
    </location>
</feature>
<protein>
    <recommendedName>
        <fullName evidence="4">Legume lectin domain-containing protein</fullName>
    </recommendedName>
</protein>
<dbReference type="AlphaFoldDB" id="A0A0E0GXD9"/>
<name>A0A0E0GXD9_ORYNI</name>
<sequence>MPHLHHCAGYLLLLLLLSVSLDASHLTAAAAAPAMSFSFNFSDPSTDHHLDELNLEGDATPQDGLVNLTCSYELCYSGRMTYAHPVQLYHQHQAANGRDELEVASFFTSFTFAIRPVDNGTTRGDGMAFFLAGYPSKVPPKSAGGNLGLVSEETKIAVGSQRFIAVEFDTVNNSFDPAGVRDHIGIDINSVRDPGHTKPCQALNGTMTASIAFNSSTQMLVASLVFHDHPSQQPVEVSAQLPDLVTALLPPQVAVGFSAANAASVRELNQILTWSFNSTLALVDKDFSL</sequence>
<dbReference type="GO" id="GO:0030246">
    <property type="term" value="F:carbohydrate binding"/>
    <property type="evidence" value="ECO:0007669"/>
    <property type="project" value="UniProtKB-KW"/>
</dbReference>
<organism evidence="5">
    <name type="scientific">Oryza nivara</name>
    <name type="common">Indian wild rice</name>
    <name type="synonym">Oryza sativa f. spontanea</name>
    <dbReference type="NCBI Taxonomy" id="4536"/>
    <lineage>
        <taxon>Eukaryota</taxon>
        <taxon>Viridiplantae</taxon>
        <taxon>Streptophyta</taxon>
        <taxon>Embryophyta</taxon>
        <taxon>Tracheophyta</taxon>
        <taxon>Spermatophyta</taxon>
        <taxon>Magnoliopsida</taxon>
        <taxon>Liliopsida</taxon>
        <taxon>Poales</taxon>
        <taxon>Poaceae</taxon>
        <taxon>BOP clade</taxon>
        <taxon>Oryzoideae</taxon>
        <taxon>Oryzeae</taxon>
        <taxon>Oryzinae</taxon>
        <taxon>Oryza</taxon>
    </lineage>
</organism>
<dbReference type="Proteomes" id="UP000006591">
    <property type="component" value="Chromosome 4"/>
</dbReference>
<dbReference type="eggNOG" id="ENOG502QTX3">
    <property type="taxonomic scope" value="Eukaryota"/>
</dbReference>
<dbReference type="Gene3D" id="2.60.120.200">
    <property type="match status" value="1"/>
</dbReference>
<dbReference type="PANTHER" id="PTHR32401:SF49">
    <property type="entry name" value="OS10G0129200 PROTEIN"/>
    <property type="match status" value="1"/>
</dbReference>
<dbReference type="PANTHER" id="PTHR32401">
    <property type="entry name" value="CONCANAVALIN A-LIKE LECTIN FAMILY PROTEIN"/>
    <property type="match status" value="1"/>
</dbReference>
<dbReference type="EnsemblPlants" id="ONIVA04G01210.1">
    <property type="protein sequence ID" value="ONIVA04G01210.1"/>
    <property type="gene ID" value="ONIVA04G01210"/>
</dbReference>
<keyword evidence="2" id="KW-0430">Lectin</keyword>
<dbReference type="InterPro" id="IPR019825">
    <property type="entry name" value="Lectin_legB_Mn/Ca_BS"/>
</dbReference>
<dbReference type="STRING" id="4536.A0A0E0GXD9"/>
<comment type="similarity">
    <text evidence="1">Belongs to the leguminous lectin family.</text>
</comment>
<reference evidence="5" key="1">
    <citation type="submission" date="2015-04" db="UniProtKB">
        <authorList>
            <consortium name="EnsemblPlants"/>
        </authorList>
    </citation>
    <scope>IDENTIFICATION</scope>
    <source>
        <strain evidence="5">SL10</strain>
    </source>
</reference>
<evidence type="ECO:0000256" key="2">
    <source>
        <dbReference type="ARBA" id="ARBA00022734"/>
    </source>
</evidence>
<dbReference type="OMA" id="HHCAGYL"/>
<accession>A0A0E0GXD9</accession>
<evidence type="ECO:0000256" key="1">
    <source>
        <dbReference type="ARBA" id="ARBA00007606"/>
    </source>
</evidence>
<dbReference type="CDD" id="cd06899">
    <property type="entry name" value="lectin_legume_LecRK_Arcelin_ConA"/>
    <property type="match status" value="1"/>
</dbReference>